<feature type="transmembrane region" description="Helical" evidence="13">
    <location>
        <begin position="257"/>
        <end position="277"/>
    </location>
</feature>
<feature type="transmembrane region" description="Helical" evidence="13">
    <location>
        <begin position="216"/>
        <end position="237"/>
    </location>
</feature>
<dbReference type="PROSITE" id="PS50262">
    <property type="entry name" value="G_PROTEIN_RECEP_F1_2"/>
    <property type="match status" value="1"/>
</dbReference>
<protein>
    <submittedName>
        <fullName evidence="15">Olfactory receptor 1496-like</fullName>
    </submittedName>
</protein>
<keyword evidence="11" id="KW-0325">Glycoprotein</keyword>
<name>A0A9Q9VLS1_CYPCA</name>
<evidence type="ECO:0000256" key="11">
    <source>
        <dbReference type="ARBA" id="ARBA00023180"/>
    </source>
</evidence>
<evidence type="ECO:0000256" key="8">
    <source>
        <dbReference type="ARBA" id="ARBA00023136"/>
    </source>
</evidence>
<evidence type="ECO:0000313" key="15">
    <source>
        <dbReference type="RefSeq" id="XP_042567377.1"/>
    </source>
</evidence>
<feature type="transmembrane region" description="Helical" evidence="13">
    <location>
        <begin position="45"/>
        <end position="71"/>
    </location>
</feature>
<evidence type="ECO:0000256" key="3">
    <source>
        <dbReference type="ARBA" id="ARBA00022606"/>
    </source>
</evidence>
<keyword evidence="9" id="KW-1015">Disulfide bond</keyword>
<dbReference type="PROSITE" id="PS00237">
    <property type="entry name" value="G_PROTEIN_RECEP_F1_1"/>
    <property type="match status" value="1"/>
</dbReference>
<evidence type="ECO:0000259" key="14">
    <source>
        <dbReference type="PROSITE" id="PS50262"/>
    </source>
</evidence>
<dbReference type="FunFam" id="1.20.1070.10:FF:000024">
    <property type="entry name" value="Olfactory receptor"/>
    <property type="match status" value="1"/>
</dbReference>
<feature type="transmembrane region" description="Helical" evidence="13">
    <location>
        <begin position="78"/>
        <end position="98"/>
    </location>
</feature>
<dbReference type="SUPFAM" id="SSF81321">
    <property type="entry name" value="Family A G protein-coupled receptor-like"/>
    <property type="match status" value="1"/>
</dbReference>
<dbReference type="GO" id="GO:0004984">
    <property type="term" value="F:olfactory receptor activity"/>
    <property type="evidence" value="ECO:0007669"/>
    <property type="project" value="InterPro"/>
</dbReference>
<evidence type="ECO:0000256" key="5">
    <source>
        <dbReference type="ARBA" id="ARBA00022725"/>
    </source>
</evidence>
<dbReference type="PANTHER" id="PTHR26451:SF871">
    <property type="entry name" value="ODORANT RECEPTOR-RELATED"/>
    <property type="match status" value="1"/>
</dbReference>
<gene>
    <name evidence="15" type="primary">LOC109051279</name>
</gene>
<evidence type="ECO:0000256" key="7">
    <source>
        <dbReference type="ARBA" id="ARBA00023040"/>
    </source>
</evidence>
<dbReference type="GO" id="GO:0005549">
    <property type="term" value="F:odorant binding"/>
    <property type="evidence" value="ECO:0007669"/>
    <property type="project" value="TreeGrafter"/>
</dbReference>
<evidence type="ECO:0000256" key="9">
    <source>
        <dbReference type="ARBA" id="ARBA00023157"/>
    </source>
</evidence>
<feature type="domain" description="G-protein coupled receptors family 1 profile" evidence="14">
    <location>
        <begin position="61"/>
        <end position="309"/>
    </location>
</feature>
<dbReference type="InterPro" id="IPR000725">
    <property type="entry name" value="Olfact_rcpt"/>
</dbReference>
<feature type="transmembrane region" description="Helical" evidence="13">
    <location>
        <begin position="161"/>
        <end position="182"/>
    </location>
</feature>
<keyword evidence="6 13" id="KW-1133">Transmembrane helix</keyword>
<evidence type="ECO:0000256" key="6">
    <source>
        <dbReference type="ARBA" id="ARBA00022989"/>
    </source>
</evidence>
<evidence type="ECO:0000256" key="4">
    <source>
        <dbReference type="ARBA" id="ARBA00022692"/>
    </source>
</evidence>
<proteinExistence type="predicted"/>
<feature type="transmembrane region" description="Helical" evidence="13">
    <location>
        <begin position="289"/>
        <end position="311"/>
    </location>
</feature>
<dbReference type="OrthoDB" id="6151005at2759"/>
<evidence type="ECO:0000256" key="1">
    <source>
        <dbReference type="ARBA" id="ARBA00004651"/>
    </source>
</evidence>
<accession>A0A9Q9VLS1</accession>
<dbReference type="PANTHER" id="PTHR26451">
    <property type="entry name" value="G_PROTEIN_RECEP_F1_2 DOMAIN-CONTAINING PROTEIN"/>
    <property type="match status" value="1"/>
</dbReference>
<evidence type="ECO:0000256" key="13">
    <source>
        <dbReference type="SAM" id="Phobius"/>
    </source>
</evidence>
<evidence type="ECO:0000256" key="10">
    <source>
        <dbReference type="ARBA" id="ARBA00023170"/>
    </source>
</evidence>
<dbReference type="KEGG" id="ccar:109051279"/>
<dbReference type="InterPro" id="IPR017452">
    <property type="entry name" value="GPCR_Rhodpsn_7TM"/>
</dbReference>
<dbReference type="InterPro" id="IPR052921">
    <property type="entry name" value="GPCR1_Superfamily_Member"/>
</dbReference>
<dbReference type="InterPro" id="IPR000276">
    <property type="entry name" value="GPCR_Rhodpsn"/>
</dbReference>
<dbReference type="RefSeq" id="XP_042567377.1">
    <property type="nucleotide sequence ID" value="XM_042711443.1"/>
</dbReference>
<dbReference type="AlphaFoldDB" id="A0A9Q9VLS1"/>
<dbReference type="GO" id="GO:0004930">
    <property type="term" value="F:G protein-coupled receptor activity"/>
    <property type="evidence" value="ECO:0007669"/>
    <property type="project" value="UniProtKB-KW"/>
</dbReference>
<organism evidence="15">
    <name type="scientific">Cyprinus carpio</name>
    <name type="common">Common carp</name>
    <dbReference type="NCBI Taxonomy" id="7962"/>
    <lineage>
        <taxon>Eukaryota</taxon>
        <taxon>Metazoa</taxon>
        <taxon>Chordata</taxon>
        <taxon>Craniata</taxon>
        <taxon>Vertebrata</taxon>
        <taxon>Euteleostomi</taxon>
        <taxon>Actinopterygii</taxon>
        <taxon>Neopterygii</taxon>
        <taxon>Teleostei</taxon>
        <taxon>Ostariophysi</taxon>
        <taxon>Cypriniformes</taxon>
        <taxon>Cyprinidae</taxon>
        <taxon>Cyprininae</taxon>
        <taxon>Cyprinus</taxon>
    </lineage>
</organism>
<dbReference type="GeneID" id="109051279"/>
<keyword evidence="7" id="KW-0297">G-protein coupled receptor</keyword>
<keyword evidence="8 13" id="KW-0472">Membrane</keyword>
<keyword evidence="12" id="KW-0807">Transducer</keyword>
<evidence type="ECO:0000256" key="2">
    <source>
        <dbReference type="ARBA" id="ARBA00022475"/>
    </source>
</evidence>
<dbReference type="GO" id="GO:0005886">
    <property type="term" value="C:plasma membrane"/>
    <property type="evidence" value="ECO:0007669"/>
    <property type="project" value="UniProtKB-SubCell"/>
</dbReference>
<keyword evidence="4 13" id="KW-0812">Transmembrane</keyword>
<keyword evidence="5" id="KW-0552">Olfaction</keyword>
<keyword evidence="10" id="KW-0675">Receptor</keyword>
<sequence length="333" mass="39000">MPYFQVEDDVSDHHLLLVVEYMMDNMTHFTTFTLMEPHNAKSYRYIYFTCFLFLYVMILFLNIWLSVVIVLEKALHGPMYIFLCNLCVNDIYGTTAFYPKFLHDLIFNSYVIPSYMCAFQAFVVYTYVMCEYSTLAVMAYDRHVAICQPLDYHSKMNKFSCSILLSLCWVIPFLNMFIAVFLSSRLVPCRNHIDKLFCDNWSIVKLSCESTVINNIYGFIFISLYFSLVIVIMMSYIKLIIACKASLECRKKFWQTCVPHVISLINLTVAILFDTIYNRYGSSDFPVNLRMFLALEMIVVPPLFNPVIYGIKLSEVRKRVLKLCMNCTKDDKD</sequence>
<reference evidence="15" key="1">
    <citation type="submission" date="2025-08" db="UniProtKB">
        <authorList>
            <consortium name="RefSeq"/>
        </authorList>
    </citation>
    <scope>IDENTIFICATION</scope>
    <source>
        <tissue evidence="15">Muscle</tissue>
    </source>
</reference>
<comment type="subcellular location">
    <subcellularLocation>
        <location evidence="1">Cell membrane</location>
        <topology evidence="1">Multi-pass membrane protein</topology>
    </subcellularLocation>
</comment>
<keyword evidence="2" id="KW-1003">Cell membrane</keyword>
<dbReference type="Pfam" id="PF13853">
    <property type="entry name" value="7tm_4"/>
    <property type="match status" value="1"/>
</dbReference>
<dbReference type="Proteomes" id="UP001155660">
    <property type="component" value="Chromosome A21"/>
</dbReference>
<keyword evidence="3" id="KW-0716">Sensory transduction</keyword>
<evidence type="ECO:0000256" key="12">
    <source>
        <dbReference type="ARBA" id="ARBA00023224"/>
    </source>
</evidence>